<keyword evidence="1" id="KW-1133">Transmembrane helix</keyword>
<evidence type="ECO:0000313" key="2">
    <source>
        <dbReference type="EMBL" id="CDX00627.1"/>
    </source>
</evidence>
<organism evidence="2">
    <name type="scientific">Desulfitobacterium hafniense</name>
    <name type="common">Desulfitobacterium frappieri</name>
    <dbReference type="NCBI Taxonomy" id="49338"/>
    <lineage>
        <taxon>Bacteria</taxon>
        <taxon>Bacillati</taxon>
        <taxon>Bacillota</taxon>
        <taxon>Clostridia</taxon>
        <taxon>Eubacteriales</taxon>
        <taxon>Desulfitobacteriaceae</taxon>
        <taxon>Desulfitobacterium</taxon>
    </lineage>
</organism>
<name>A0A098AWX9_DESHA</name>
<proteinExistence type="predicted"/>
<sequence>MSSFNTALKLLKKLLEKGQVDRETDSDLFLEFRNPEVRQALAEMEEELDFQIIEASSTLYLVPAGGNSLLGFTSKDLREWVSSDARLADAYLLTYIGMFIFFLFYGGKNQNPKQREFLRLSKLLEELDQRFAALTLDGEQALALEEKYSLNFIGIAGLWESKQGYEEKSRKTKAGTVLNVWRLLEREGLIRILDNEREIRPTRKLDDLMLNYYLNDNRVAEIIGLFQGGEEYAAPQPHPDYQLLL</sequence>
<keyword evidence="1" id="KW-0812">Transmembrane</keyword>
<dbReference type="Pfam" id="PF19539">
    <property type="entry name" value="DUF6063"/>
    <property type="match status" value="1"/>
</dbReference>
<keyword evidence="1" id="KW-0472">Membrane</keyword>
<feature type="transmembrane region" description="Helical" evidence="1">
    <location>
        <begin position="90"/>
        <end position="107"/>
    </location>
</feature>
<dbReference type="PATRIC" id="fig|49338.4.peg.793"/>
<dbReference type="RefSeq" id="WP_208925287.1">
    <property type="nucleotide sequence ID" value="NZ_LK996017.1"/>
</dbReference>
<reference evidence="2" key="1">
    <citation type="submission" date="2014-07" db="EMBL/GenBank/DDBJ databases">
        <authorList>
            <person name="Hornung V.Bastian."/>
        </authorList>
    </citation>
    <scope>NUCLEOTIDE SEQUENCE</scope>
    <source>
        <strain evidence="2">PCE-S</strain>
    </source>
</reference>
<protein>
    <recommendedName>
        <fullName evidence="3">Non-ribosomal peptide synthetase module</fullName>
    </recommendedName>
</protein>
<dbReference type="AlphaFoldDB" id="A0A098AWX9"/>
<dbReference type="EMBL" id="LK996017">
    <property type="protein sequence ID" value="CDX00627.1"/>
    <property type="molecule type" value="Genomic_DNA"/>
</dbReference>
<evidence type="ECO:0008006" key="3">
    <source>
        <dbReference type="Google" id="ProtNLM"/>
    </source>
</evidence>
<evidence type="ECO:0000256" key="1">
    <source>
        <dbReference type="SAM" id="Phobius"/>
    </source>
</evidence>
<gene>
    <name evidence="2" type="ORF">DPCES_0740</name>
</gene>
<accession>A0A098AWX9</accession>
<dbReference type="InterPro" id="IPR045707">
    <property type="entry name" value="DUF6063"/>
</dbReference>